<keyword evidence="2" id="KW-1185">Reference proteome</keyword>
<organism evidence="1 2">
    <name type="scientific">Desulfacinum hydrothermale DSM 13146</name>
    <dbReference type="NCBI Taxonomy" id="1121390"/>
    <lineage>
        <taxon>Bacteria</taxon>
        <taxon>Pseudomonadati</taxon>
        <taxon>Thermodesulfobacteriota</taxon>
        <taxon>Syntrophobacteria</taxon>
        <taxon>Syntrophobacterales</taxon>
        <taxon>Syntrophobacteraceae</taxon>
        <taxon>Desulfacinum</taxon>
    </lineage>
</organism>
<gene>
    <name evidence="1" type="ORF">SAMN02746041_02641</name>
</gene>
<reference evidence="1 2" key="1">
    <citation type="submission" date="2017-04" db="EMBL/GenBank/DDBJ databases">
        <authorList>
            <person name="Afonso C.L."/>
            <person name="Miller P.J."/>
            <person name="Scott M.A."/>
            <person name="Spackman E."/>
            <person name="Goraichik I."/>
            <person name="Dimitrov K.M."/>
            <person name="Suarez D.L."/>
            <person name="Swayne D.E."/>
        </authorList>
    </citation>
    <scope>NUCLEOTIDE SEQUENCE [LARGE SCALE GENOMIC DNA]</scope>
    <source>
        <strain evidence="1 2">DSM 13146</strain>
    </source>
</reference>
<dbReference type="EMBL" id="FWXF01000016">
    <property type="protein sequence ID" value="SMC26421.1"/>
    <property type="molecule type" value="Genomic_DNA"/>
</dbReference>
<protein>
    <submittedName>
        <fullName evidence="1">Thioesterase domain-containing protein, putative</fullName>
    </submittedName>
</protein>
<dbReference type="CDD" id="cd03443">
    <property type="entry name" value="PaaI_thioesterase"/>
    <property type="match status" value="1"/>
</dbReference>
<evidence type="ECO:0000313" key="1">
    <source>
        <dbReference type="EMBL" id="SMC26421.1"/>
    </source>
</evidence>
<dbReference type="Proteomes" id="UP000192783">
    <property type="component" value="Unassembled WGS sequence"/>
</dbReference>
<dbReference type="SUPFAM" id="SSF54637">
    <property type="entry name" value="Thioesterase/thiol ester dehydrase-isomerase"/>
    <property type="match status" value="1"/>
</dbReference>
<dbReference type="InterPro" id="IPR027961">
    <property type="entry name" value="DUF4442"/>
</dbReference>
<name>A0A1W1XS95_9BACT</name>
<dbReference type="Pfam" id="PF14539">
    <property type="entry name" value="DUF4442"/>
    <property type="match status" value="1"/>
</dbReference>
<dbReference type="Gene3D" id="3.10.129.10">
    <property type="entry name" value="Hotdog Thioesterase"/>
    <property type="match status" value="1"/>
</dbReference>
<evidence type="ECO:0000313" key="2">
    <source>
        <dbReference type="Proteomes" id="UP000192783"/>
    </source>
</evidence>
<accession>A0A1W1XS95</accession>
<dbReference type="RefSeq" id="WP_084058563.1">
    <property type="nucleotide sequence ID" value="NZ_FWXF01000016.1"/>
</dbReference>
<proteinExistence type="predicted"/>
<dbReference type="OrthoDB" id="9813158at2"/>
<sequence length="149" mass="16630">MQNMMDMVKKQVETAIPFVARAGLQVLELKPGYVKLRMPFEGNENHVGTMYAGAIFTLAEIPGGAVVYSTFDPQKYYPVAKEITIRYKQPVKTDATIEVRLSPEEVQRLQEEADREGKAEFVIEADILDATGEVVAMSRGIYQVRAVGM</sequence>
<dbReference type="AlphaFoldDB" id="A0A1W1XS95"/>
<dbReference type="InterPro" id="IPR029069">
    <property type="entry name" value="HotDog_dom_sf"/>
</dbReference>
<dbReference type="STRING" id="1121390.SAMN02746041_02641"/>